<dbReference type="EMBL" id="CAJPEX010001668">
    <property type="protein sequence ID" value="CAG0919660.1"/>
    <property type="molecule type" value="Genomic_DNA"/>
</dbReference>
<reference evidence="4" key="1">
    <citation type="submission" date="2020-11" db="EMBL/GenBank/DDBJ databases">
        <authorList>
            <person name="Tran Van P."/>
        </authorList>
    </citation>
    <scope>NUCLEOTIDE SEQUENCE</scope>
</reference>
<feature type="region of interest" description="Disordered" evidence="2">
    <location>
        <begin position="474"/>
        <end position="493"/>
    </location>
</feature>
<name>A0A7R9GEI6_9CRUS</name>
<organism evidence="4">
    <name type="scientific">Notodromas monacha</name>
    <dbReference type="NCBI Taxonomy" id="399045"/>
    <lineage>
        <taxon>Eukaryota</taxon>
        <taxon>Metazoa</taxon>
        <taxon>Ecdysozoa</taxon>
        <taxon>Arthropoda</taxon>
        <taxon>Crustacea</taxon>
        <taxon>Oligostraca</taxon>
        <taxon>Ostracoda</taxon>
        <taxon>Podocopa</taxon>
        <taxon>Podocopida</taxon>
        <taxon>Cypridocopina</taxon>
        <taxon>Cypridoidea</taxon>
        <taxon>Cyprididae</taxon>
        <taxon>Notodromas</taxon>
    </lineage>
</organism>
<proteinExistence type="predicted"/>
<feature type="compositionally biased region" description="Low complexity" evidence="2">
    <location>
        <begin position="1489"/>
        <end position="1522"/>
    </location>
</feature>
<feature type="compositionally biased region" description="Basic and acidic residues" evidence="2">
    <location>
        <begin position="1416"/>
        <end position="1429"/>
    </location>
</feature>
<dbReference type="Gene3D" id="1.10.287.1490">
    <property type="match status" value="1"/>
</dbReference>
<feature type="compositionally biased region" description="Low complexity" evidence="2">
    <location>
        <begin position="1430"/>
        <end position="1442"/>
    </location>
</feature>
<gene>
    <name evidence="4" type="ORF">NMOB1V02_LOCUS7180</name>
</gene>
<feature type="region of interest" description="Disordered" evidence="2">
    <location>
        <begin position="162"/>
        <end position="184"/>
    </location>
</feature>
<feature type="region of interest" description="Disordered" evidence="2">
    <location>
        <begin position="1149"/>
        <end position="1208"/>
    </location>
</feature>
<feature type="compositionally biased region" description="Basic and acidic residues" evidence="2">
    <location>
        <begin position="162"/>
        <end position="172"/>
    </location>
</feature>
<keyword evidence="3" id="KW-0812">Transmembrane</keyword>
<feature type="region of interest" description="Disordered" evidence="2">
    <location>
        <begin position="111"/>
        <end position="145"/>
    </location>
</feature>
<feature type="compositionally biased region" description="Polar residues" evidence="2">
    <location>
        <begin position="173"/>
        <end position="184"/>
    </location>
</feature>
<evidence type="ECO:0000313" key="5">
    <source>
        <dbReference type="Proteomes" id="UP000678499"/>
    </source>
</evidence>
<evidence type="ECO:0000313" key="4">
    <source>
        <dbReference type="EMBL" id="CAD7279508.1"/>
    </source>
</evidence>
<feature type="compositionally biased region" description="Basic and acidic residues" evidence="2">
    <location>
        <begin position="474"/>
        <end position="485"/>
    </location>
</feature>
<feature type="compositionally biased region" description="Polar residues" evidence="2">
    <location>
        <begin position="1263"/>
        <end position="1272"/>
    </location>
</feature>
<feature type="region of interest" description="Disordered" evidence="2">
    <location>
        <begin position="1344"/>
        <end position="1381"/>
    </location>
</feature>
<feature type="transmembrane region" description="Helical" evidence="3">
    <location>
        <begin position="1564"/>
        <end position="1589"/>
    </location>
</feature>
<dbReference type="PANTHER" id="PTHR15742:SF5">
    <property type="entry name" value="GIRDIN"/>
    <property type="match status" value="1"/>
</dbReference>
<evidence type="ECO:0000256" key="2">
    <source>
        <dbReference type="SAM" id="MobiDB-lite"/>
    </source>
</evidence>
<protein>
    <submittedName>
        <fullName evidence="4">Uncharacterized protein</fullName>
    </submittedName>
</protein>
<feature type="compositionally biased region" description="Basic and acidic residues" evidence="2">
    <location>
        <begin position="22"/>
        <end position="42"/>
    </location>
</feature>
<feature type="region of interest" description="Disordered" evidence="2">
    <location>
        <begin position="1097"/>
        <end position="1125"/>
    </location>
</feature>
<dbReference type="Proteomes" id="UP000678499">
    <property type="component" value="Unassembled WGS sequence"/>
</dbReference>
<keyword evidence="3" id="KW-1133">Transmembrane helix</keyword>
<evidence type="ECO:0000256" key="3">
    <source>
        <dbReference type="SAM" id="Phobius"/>
    </source>
</evidence>
<dbReference type="PANTHER" id="PTHR15742">
    <property type="entry name" value="GIRDIN"/>
    <property type="match status" value="1"/>
</dbReference>
<feature type="region of interest" description="Disordered" evidence="2">
    <location>
        <begin position="1396"/>
        <end position="1522"/>
    </location>
</feature>
<feature type="region of interest" description="Disordered" evidence="2">
    <location>
        <begin position="231"/>
        <end position="252"/>
    </location>
</feature>
<feature type="region of interest" description="Disordered" evidence="2">
    <location>
        <begin position="22"/>
        <end position="63"/>
    </location>
</feature>
<dbReference type="EMBL" id="OA883705">
    <property type="protein sequence ID" value="CAD7279508.1"/>
    <property type="molecule type" value="Genomic_DNA"/>
</dbReference>
<keyword evidence="5" id="KW-1185">Reference proteome</keyword>
<evidence type="ECO:0000256" key="1">
    <source>
        <dbReference type="SAM" id="Coils"/>
    </source>
</evidence>
<feature type="coiled-coil region" evidence="1">
    <location>
        <begin position="325"/>
        <end position="408"/>
    </location>
</feature>
<feature type="coiled-coil region" evidence="1">
    <location>
        <begin position="256"/>
        <end position="297"/>
    </location>
</feature>
<feature type="compositionally biased region" description="Basic and acidic residues" evidence="2">
    <location>
        <begin position="628"/>
        <end position="640"/>
    </location>
</feature>
<dbReference type="OrthoDB" id="6381435at2759"/>
<feature type="region of interest" description="Disordered" evidence="2">
    <location>
        <begin position="611"/>
        <end position="640"/>
    </location>
</feature>
<feature type="region of interest" description="Disordered" evidence="2">
    <location>
        <begin position="564"/>
        <end position="590"/>
    </location>
</feature>
<sequence>MKEKTDKIKELEQELRLAREISQKLRAENDQLKENKPSTEPRKRPKDSQGLATDERDRLLREVQDTMEREADLREQLQFAEAEVEELRKKLTRAEEENEALALQIKKMAVKSKAVRQRSREMQEPPKEEEEEDHNPMDMKLQLELNEQEVKILREKVDKLTSEKDSLQRELTRSSALDSKTSAGSRIKAAILGTSADNEDRLDIKVLKEEMADLRRKLIEKDRELENVQTELSLKSKKSGGKNLSSRSKSLDSEQTIDLKRQLAHVEQEAAILRAKNLQLEDQNEKMNDENRRLAVKLASAGRRGSVSSTGTAFSAAEDDWQIKGIQLNEEVKSLKMKLAAAEDKNAMWYENNSLECLVNKNIPSQVKQLQSMKRELEEELDDLKLKREKLESDLADKDDQIEKMSKVLESKEAPSAHQQNAIASLLGTLVPKHISEIIRDKKRVETSTRMELKKYIEELETEIVALAHALETSKEDDQMSEKKTTGTKKKSTNTLKELREKCEALEKELKEEKEKTVNQRRGSVKAGDATTVSNEVLDAERRAHRVTLKKLDEVQKELDFLHKKVKETDTQSDKLRNLEDKVRARDRELEEKKSVLRETENDLYDLKQKVKETEKQGSKKKSYLSRLTEEKSKERERTKLKDEVENLKKQLTQQNRMVSEEASKKLDDLKKKYDTESRQLREEVSNARDKLEEKIKEMQSMEKSFKTKQKKEIEKLTSEHASKISTLEGDIRTEKKRLETANQKWDAEIRAKEREIDRLKTMSKSEGPSTILSKSSRETDHKIEELEKEVADYKQEYEDLHAKYDLLEEDYVVVKAQLTMEKEHITGDLSKLKQEYETLEGELRTLRDTYNSRQDSWIKEKLDLQNDVNKQKLEDFERLSSFQSRSISSDTTRLEQEIRSLKQDIADMEKSHKSEVSQMRMRHDSRILQLNHEIATLRQQFSKAGRERDTFRDMLDGAQKTISDLRHEGKAAKEQTFEHKLEEEKVMNSGRTRLSALKTKIELAWQKERDEMHRLLSESNSANHGLRETLYQVQHDLVDIRESHSKMRIMNDKLRRDKERSDKEIFDLRAHLNNGIDSASAELKTFLENLNETGTLSKPLTAVPKGAKNSNNNKSTNDKEKDDQLLKNELSRLIECLEKLKKDADRIKPKHGAVGGGHNLLSPSSRYESLRRTHSAIDEEDHMESALPKSLRSHSRPMNNKSASFDYRNDVDSDSLRTAPPMWGSDDHLLDDYDVMSTHSDTRMTRTLPGNSRMNREPSYDRISTQSEMPQGTSAGAAGGTDSGSGKKKGGVGAALKKMFTKSKSIEESPTGGMVAAAGMQAMVTSTGSPGVDVPVSTGSKDSLFSFGRRRKSPSPAPSNLSGTTAGVREYSDTGSTGEMVSVGEVVEVLGTAAEDEASQGDSSSMKKKQGLGSRLRERLRSQSRERSVGPSSGATSSTSSHQPAPMERQSSIEDEESGKTIYRPPSAYGDNRPLTLGSKVQSARGNPTSSSTSPAASTAAPVAPMRGSSPSASRSYASLSRATRGASPSLYSTTYSRRHKSIRTEFGFHGGNGGGTSGFGSGLLVVLVVVLREVVVVLGVVVVLLVVEKVVLLVVEE</sequence>
<dbReference type="InterPro" id="IPR049885">
    <property type="entry name" value="MTCL1-3"/>
</dbReference>
<keyword evidence="3" id="KW-0472">Membrane</keyword>
<accession>A0A7R9GEI6</accession>
<feature type="coiled-coil region" evidence="1">
    <location>
        <begin position="204"/>
        <end position="231"/>
    </location>
</feature>
<feature type="compositionally biased region" description="Basic and acidic residues" evidence="2">
    <location>
        <begin position="53"/>
        <end position="63"/>
    </location>
</feature>
<feature type="coiled-coil region" evidence="1">
    <location>
        <begin position="892"/>
        <end position="976"/>
    </location>
</feature>
<keyword evidence="1" id="KW-0175">Coiled coil</keyword>
<feature type="region of interest" description="Disordered" evidence="2">
    <location>
        <begin position="1243"/>
        <end position="1292"/>
    </location>
</feature>
<feature type="compositionally biased region" description="Basic and acidic residues" evidence="2">
    <location>
        <begin position="1169"/>
        <end position="1178"/>
    </location>
</feature>